<dbReference type="EMBL" id="BMAO01002422">
    <property type="protein sequence ID" value="GFQ80605.1"/>
    <property type="molecule type" value="Genomic_DNA"/>
</dbReference>
<dbReference type="PANTHER" id="PTHR47331">
    <property type="entry name" value="PHD-TYPE DOMAIN-CONTAINING PROTEIN"/>
    <property type="match status" value="1"/>
</dbReference>
<name>A0A8X6FHA9_TRICU</name>
<reference evidence="1" key="1">
    <citation type="submission" date="2020-07" db="EMBL/GenBank/DDBJ databases">
        <title>Multicomponent nature underlies the extraordinary mechanical properties of spider dragline silk.</title>
        <authorList>
            <person name="Kono N."/>
            <person name="Nakamura H."/>
            <person name="Mori M."/>
            <person name="Yoshida Y."/>
            <person name="Ohtoshi R."/>
            <person name="Malay A.D."/>
            <person name="Moran D.A.P."/>
            <person name="Tomita M."/>
            <person name="Numata K."/>
            <person name="Arakawa K."/>
        </authorList>
    </citation>
    <scope>NUCLEOTIDE SEQUENCE</scope>
</reference>
<proteinExistence type="predicted"/>
<dbReference type="Proteomes" id="UP000887116">
    <property type="component" value="Unassembled WGS sequence"/>
</dbReference>
<gene>
    <name evidence="1" type="primary">AVEN_252130_1</name>
    <name evidence="1" type="ORF">TNCT_738091</name>
</gene>
<dbReference type="Pfam" id="PF05380">
    <property type="entry name" value="Peptidase_A17"/>
    <property type="match status" value="1"/>
</dbReference>
<keyword evidence="2" id="KW-1185">Reference proteome</keyword>
<dbReference type="PANTHER" id="PTHR47331:SF1">
    <property type="entry name" value="GAG-LIKE PROTEIN"/>
    <property type="match status" value="1"/>
</dbReference>
<protein>
    <submittedName>
        <fullName evidence="1">DUF1758 domain-containing protein</fullName>
    </submittedName>
</protein>
<organism evidence="1 2">
    <name type="scientific">Trichonephila clavata</name>
    <name type="common">Joro spider</name>
    <name type="synonym">Nephila clavata</name>
    <dbReference type="NCBI Taxonomy" id="2740835"/>
    <lineage>
        <taxon>Eukaryota</taxon>
        <taxon>Metazoa</taxon>
        <taxon>Ecdysozoa</taxon>
        <taxon>Arthropoda</taxon>
        <taxon>Chelicerata</taxon>
        <taxon>Arachnida</taxon>
        <taxon>Araneae</taxon>
        <taxon>Araneomorphae</taxon>
        <taxon>Entelegynae</taxon>
        <taxon>Araneoidea</taxon>
        <taxon>Nephilidae</taxon>
        <taxon>Trichonephila</taxon>
    </lineage>
</organism>
<dbReference type="AlphaFoldDB" id="A0A8X6FHA9"/>
<evidence type="ECO:0000313" key="2">
    <source>
        <dbReference type="Proteomes" id="UP000887116"/>
    </source>
</evidence>
<evidence type="ECO:0000313" key="1">
    <source>
        <dbReference type="EMBL" id="GFQ80605.1"/>
    </source>
</evidence>
<comment type="caution">
    <text evidence="1">The sequence shown here is derived from an EMBL/GenBank/DDBJ whole genome shotgun (WGS) entry which is preliminary data.</text>
</comment>
<sequence length="202" mass="22420">MQQYLDLEHIKKVEEHADETSPNNTCYYLPHHRVLWPDKTATKLKVVFNGSASTTSAAKVALQDVYMNDVVSGAQNLVTARQLQCYLQNTLETCGVKLHKWNSNSKELLNSSTDQEPPFQQMHSTFSINAELAPKTLGYADASESAYGAVVYMHSVKEYGTTLTKLIASKSRIAVIKVISSPRLEILLCLMLGQLVENVASI</sequence>
<accession>A0A8X6FHA9</accession>
<dbReference type="InterPro" id="IPR008042">
    <property type="entry name" value="Retrotrans_Pao"/>
</dbReference>